<keyword evidence="3 5" id="KW-0687">Ribonucleoprotein</keyword>
<comment type="subunit">
    <text evidence="5">Part of the ribosomal stalk of the 50S ribosomal subunit. The N-terminus interacts with L11 and the large rRNA to form the base of the stalk. The C-terminus forms an elongated spine to which L12 dimers bind in a sequential fashion forming a multimeric L10(L12)X complex.</text>
</comment>
<dbReference type="InterPro" id="IPR043141">
    <property type="entry name" value="Ribosomal_uL10-like_sf"/>
</dbReference>
<dbReference type="PANTHER" id="PTHR11560">
    <property type="entry name" value="39S RIBOSOMAL PROTEIN L10, MITOCHONDRIAL"/>
    <property type="match status" value="1"/>
</dbReference>
<dbReference type="InterPro" id="IPR001790">
    <property type="entry name" value="Ribosomal_uL10"/>
</dbReference>
<dbReference type="GO" id="GO:1990904">
    <property type="term" value="C:ribonucleoprotein complex"/>
    <property type="evidence" value="ECO:0007669"/>
    <property type="project" value="UniProtKB-KW"/>
</dbReference>
<dbReference type="HAMAP" id="MF_00362">
    <property type="entry name" value="Ribosomal_uL10"/>
    <property type="match status" value="1"/>
</dbReference>
<dbReference type="EMBL" id="LCHU01000006">
    <property type="protein sequence ID" value="KKT41585.1"/>
    <property type="molecule type" value="Genomic_DNA"/>
</dbReference>
<organism evidence="6 7">
    <name type="scientific">Candidatus Giovannonibacteria bacterium GW2011_GWA2_44_13b</name>
    <dbReference type="NCBI Taxonomy" id="1618647"/>
    <lineage>
        <taxon>Bacteria</taxon>
        <taxon>Candidatus Giovannoniibacteriota</taxon>
    </lineage>
</organism>
<dbReference type="SUPFAM" id="SSF160369">
    <property type="entry name" value="Ribosomal protein L10-like"/>
    <property type="match status" value="1"/>
</dbReference>
<dbReference type="GO" id="GO:0005840">
    <property type="term" value="C:ribosome"/>
    <property type="evidence" value="ECO:0007669"/>
    <property type="project" value="UniProtKB-KW"/>
</dbReference>
<keyword evidence="2 5" id="KW-0689">Ribosomal protein</keyword>
<proteinExistence type="inferred from homology"/>
<name>A0A0G1H4B3_9BACT</name>
<sequence>MITRKQKKESVKLIKEKLSKANFIAFVNFHGLSVAKGQQLRRALRKIGAEYMVAKKTLFGVAAKESGLEIDKKKLEGEVGVAIGGEGEDVVLAIAKELAAFVRKNKEMLKIIGGLWSKAWVGADEMKKLASIPPREILLTQLAFMLSQPVASLARVLKKVSESKGQN</sequence>
<evidence type="ECO:0000256" key="3">
    <source>
        <dbReference type="ARBA" id="ARBA00023274"/>
    </source>
</evidence>
<dbReference type="GO" id="GO:0070180">
    <property type="term" value="F:large ribosomal subunit rRNA binding"/>
    <property type="evidence" value="ECO:0007669"/>
    <property type="project" value="UniProtKB-UniRule"/>
</dbReference>
<keyword evidence="5" id="KW-0694">RNA-binding</keyword>
<dbReference type="AlphaFoldDB" id="A0A0G1H4B3"/>
<dbReference type="NCBIfam" id="NF000955">
    <property type="entry name" value="PRK00099.1-1"/>
    <property type="match status" value="1"/>
</dbReference>
<evidence type="ECO:0000256" key="5">
    <source>
        <dbReference type="HAMAP-Rule" id="MF_00362"/>
    </source>
</evidence>
<dbReference type="Proteomes" id="UP000034736">
    <property type="component" value="Unassembled WGS sequence"/>
</dbReference>
<evidence type="ECO:0000256" key="1">
    <source>
        <dbReference type="ARBA" id="ARBA00008889"/>
    </source>
</evidence>
<evidence type="ECO:0000256" key="4">
    <source>
        <dbReference type="ARBA" id="ARBA00035202"/>
    </source>
</evidence>
<evidence type="ECO:0000313" key="7">
    <source>
        <dbReference type="Proteomes" id="UP000034736"/>
    </source>
</evidence>
<comment type="similarity">
    <text evidence="1 5">Belongs to the universal ribosomal protein uL10 family.</text>
</comment>
<evidence type="ECO:0000256" key="2">
    <source>
        <dbReference type="ARBA" id="ARBA00022980"/>
    </source>
</evidence>
<protein>
    <recommendedName>
        <fullName evidence="4 5">Large ribosomal subunit protein uL10</fullName>
    </recommendedName>
</protein>
<dbReference type="Gene3D" id="3.30.70.1730">
    <property type="match status" value="1"/>
</dbReference>
<accession>A0A0G1H4B3</accession>
<dbReference type="InterPro" id="IPR022973">
    <property type="entry name" value="Ribosomal_uL10_bac"/>
</dbReference>
<dbReference type="CDD" id="cd05797">
    <property type="entry name" value="Ribosomal_L10"/>
    <property type="match status" value="1"/>
</dbReference>
<reference evidence="6 7" key="1">
    <citation type="journal article" date="2015" name="Nature">
        <title>rRNA introns, odd ribosomes, and small enigmatic genomes across a large radiation of phyla.</title>
        <authorList>
            <person name="Brown C.T."/>
            <person name="Hug L.A."/>
            <person name="Thomas B.C."/>
            <person name="Sharon I."/>
            <person name="Castelle C.J."/>
            <person name="Singh A."/>
            <person name="Wilkins M.J."/>
            <person name="Williams K.H."/>
            <person name="Banfield J.F."/>
        </authorList>
    </citation>
    <scope>NUCLEOTIDE SEQUENCE [LARGE SCALE GENOMIC DNA]</scope>
</reference>
<dbReference type="STRING" id="1618647.UW30_C0006G0012"/>
<gene>
    <name evidence="5" type="primary">rplJ</name>
    <name evidence="6" type="ORF">UW30_C0006G0012</name>
</gene>
<comment type="function">
    <text evidence="5">Forms part of the ribosomal stalk, playing a central role in the interaction of the ribosome with GTP-bound translation factors.</text>
</comment>
<keyword evidence="5" id="KW-0699">rRNA-binding</keyword>
<dbReference type="Pfam" id="PF00466">
    <property type="entry name" value="Ribosomal_L10"/>
    <property type="match status" value="1"/>
</dbReference>
<dbReference type="InterPro" id="IPR047865">
    <property type="entry name" value="Ribosomal_uL10_bac_type"/>
</dbReference>
<dbReference type="GO" id="GO:0006412">
    <property type="term" value="P:translation"/>
    <property type="evidence" value="ECO:0007669"/>
    <property type="project" value="UniProtKB-UniRule"/>
</dbReference>
<comment type="caution">
    <text evidence="6">The sequence shown here is derived from an EMBL/GenBank/DDBJ whole genome shotgun (WGS) entry which is preliminary data.</text>
</comment>
<evidence type="ECO:0000313" key="6">
    <source>
        <dbReference type="EMBL" id="KKT41585.1"/>
    </source>
</evidence>